<dbReference type="Proteomes" id="UP000008068">
    <property type="component" value="Unassembled WGS sequence"/>
</dbReference>
<dbReference type="HOGENOM" id="CLU_054450_0_0_1"/>
<dbReference type="eggNOG" id="KOG3665">
    <property type="taxonomic scope" value="Eukaryota"/>
</dbReference>
<evidence type="ECO:0000313" key="2">
    <source>
        <dbReference type="Proteomes" id="UP000008068"/>
    </source>
</evidence>
<sequence>MDAPPKLFDLAFEFVVNWYTTGELLTHFSTKSLFQTSADHSKALIKEFNPTKLELNLEYCRYGSFLEIRKLELTVLIIRNFRRISRHVFRIAGEPQRDHFLIAHFLQDILSWESREQLRVLDIDEYVPLGDNWMKEVSTMFPKLEVLIINKQEFREEDFAISCKNLKNLHTLGIGHDNLKNLNGISKLTNLKNLIIDGFDFGSEKDVEELFQLKNLKTLSFWHNPLLEWKYDFLFAKPFPELTHLDIGWAQADDDFLKRILPKLPKLQVVQANETEIHENAAPSHVTVYASTDLNSIMKSLAYFRITKNRHGALWTIDKFWKIYENCWSVQSTCTPDQLTACVNEVEALINTFKFDERVMKSVNFCVGVFACFAMGDGHFNANKLKIVSLLLQNLKNHLKIRTSPDHEIFEVVWFNIDKLMGNTENLNTDKIAALAMESIIHCGGNVQCCAKLLEKILEKMDLSSEYYKKISLRKLHERLNEIHKNTKMLAENRASAGEVCKHIERFM</sequence>
<accession>G0NLQ3</accession>
<evidence type="ECO:0000313" key="1">
    <source>
        <dbReference type="EMBL" id="EGT33816.1"/>
    </source>
</evidence>
<proteinExistence type="predicted"/>
<keyword evidence="2" id="KW-1185">Reference proteome</keyword>
<dbReference type="InParanoid" id="G0NLQ3"/>
<protein>
    <submittedName>
        <fullName evidence="1">Uncharacterized protein</fullName>
    </submittedName>
</protein>
<dbReference type="EMBL" id="GL379906">
    <property type="protein sequence ID" value="EGT33816.1"/>
    <property type="molecule type" value="Genomic_DNA"/>
</dbReference>
<gene>
    <name evidence="1" type="ORF">CAEBREN_22020</name>
</gene>
<dbReference type="GO" id="GO:0031462">
    <property type="term" value="C:Cul2-RING ubiquitin ligase complex"/>
    <property type="evidence" value="ECO:0007669"/>
    <property type="project" value="TreeGrafter"/>
</dbReference>
<dbReference type="AlphaFoldDB" id="G0NLQ3"/>
<dbReference type="InterPro" id="IPR051341">
    <property type="entry name" value="Zyg-11_UBL_adapter"/>
</dbReference>
<dbReference type="PANTHER" id="PTHR12904">
    <property type="match status" value="1"/>
</dbReference>
<dbReference type="InterPro" id="IPR032675">
    <property type="entry name" value="LRR_dom_sf"/>
</dbReference>
<reference evidence="2" key="1">
    <citation type="submission" date="2011-07" db="EMBL/GenBank/DDBJ databases">
        <authorList>
            <consortium name="Caenorhabditis brenneri Sequencing and Analysis Consortium"/>
            <person name="Wilson R.K."/>
        </authorList>
    </citation>
    <scope>NUCLEOTIDE SEQUENCE [LARGE SCALE GENOMIC DNA]</scope>
    <source>
        <strain evidence="2">PB2801</strain>
    </source>
</reference>
<dbReference type="SUPFAM" id="SSF52047">
    <property type="entry name" value="RNI-like"/>
    <property type="match status" value="1"/>
</dbReference>
<dbReference type="OMA" id="HERNEEY"/>
<dbReference type="OrthoDB" id="5783533at2759"/>
<organism evidence="2">
    <name type="scientific">Caenorhabditis brenneri</name>
    <name type="common">Nematode worm</name>
    <dbReference type="NCBI Taxonomy" id="135651"/>
    <lineage>
        <taxon>Eukaryota</taxon>
        <taxon>Metazoa</taxon>
        <taxon>Ecdysozoa</taxon>
        <taxon>Nematoda</taxon>
        <taxon>Chromadorea</taxon>
        <taxon>Rhabditida</taxon>
        <taxon>Rhabditina</taxon>
        <taxon>Rhabditomorpha</taxon>
        <taxon>Rhabditoidea</taxon>
        <taxon>Rhabditidae</taxon>
        <taxon>Peloderinae</taxon>
        <taxon>Caenorhabditis</taxon>
    </lineage>
</organism>
<dbReference type="Gene3D" id="3.80.10.10">
    <property type="entry name" value="Ribonuclease Inhibitor"/>
    <property type="match status" value="1"/>
</dbReference>
<name>G0NLQ3_CAEBE</name>
<dbReference type="PANTHER" id="PTHR12904:SF28">
    <property type="entry name" value="ATP SYNTHASE SUBUNIT ALPHA-RELATED"/>
    <property type="match status" value="1"/>
</dbReference>